<dbReference type="InterPro" id="IPR017452">
    <property type="entry name" value="GPCR_Rhodpsn_7TM"/>
</dbReference>
<protein>
    <submittedName>
        <fullName evidence="12">Neuropeptides capa receptor</fullName>
    </submittedName>
</protein>
<proteinExistence type="inferred from homology"/>
<evidence type="ECO:0000256" key="4">
    <source>
        <dbReference type="ARBA" id="ARBA00022989"/>
    </source>
</evidence>
<evidence type="ECO:0000256" key="9">
    <source>
        <dbReference type="SAM" id="MobiDB-lite"/>
    </source>
</evidence>
<dbReference type="PANTHER" id="PTHR24243:SF208">
    <property type="entry name" value="PYROKININ-1 RECEPTOR"/>
    <property type="match status" value="1"/>
</dbReference>
<name>A0A6A4XC12_AMPAM</name>
<evidence type="ECO:0000313" key="13">
    <source>
        <dbReference type="Proteomes" id="UP000440578"/>
    </source>
</evidence>
<comment type="caution">
    <text evidence="12">The sequence shown here is derived from an EMBL/GenBank/DDBJ whole genome shotgun (WGS) entry which is preliminary data.</text>
</comment>
<evidence type="ECO:0000256" key="5">
    <source>
        <dbReference type="ARBA" id="ARBA00023040"/>
    </source>
</evidence>
<dbReference type="InterPro" id="IPR000276">
    <property type="entry name" value="GPCR_Rhodpsn"/>
</dbReference>
<keyword evidence="12" id="KW-0527">Neuropeptide</keyword>
<sequence length="357" mass="39987">MQTPIFRTEEPLWFLETTWCSQTQMGLSESTVWDLQSLMGARQMWTLRDAGMGPSEMPTQARVTADLDELEQQLQRAITQNSGPIIVAGDVNIDTINGGTAATRLRELLTTYSMQQHISEPTFRSSVAVVIVFFLCWAPFHAQRLLFTYGTVWDNWTSETLRTVNEWIFYVAGVLYYFNSAINPVLYNVMSKRFRVAFRENLCCRRRRRPARRASNKLLVVFRQSGSSERGGAGSLAELPPPPPPPEPPGVQLCCVQCRGAGSPRSRSEPAHARSHAELGCGGCSRHRHGLSKSEGNCPSSWSPVLASSEWRSSRARREPTELTTAAATEDDWPPERVCVLLENGTHYQRVPLEASI</sequence>
<feature type="transmembrane region" description="Helical" evidence="10">
    <location>
        <begin position="167"/>
        <end position="189"/>
    </location>
</feature>
<feature type="domain" description="G-protein coupled receptors family 1 profile" evidence="11">
    <location>
        <begin position="122"/>
        <end position="187"/>
    </location>
</feature>
<organism evidence="12 13">
    <name type="scientific">Amphibalanus amphitrite</name>
    <name type="common">Striped barnacle</name>
    <name type="synonym">Balanus amphitrite</name>
    <dbReference type="NCBI Taxonomy" id="1232801"/>
    <lineage>
        <taxon>Eukaryota</taxon>
        <taxon>Metazoa</taxon>
        <taxon>Ecdysozoa</taxon>
        <taxon>Arthropoda</taxon>
        <taxon>Crustacea</taxon>
        <taxon>Multicrustacea</taxon>
        <taxon>Cirripedia</taxon>
        <taxon>Thoracica</taxon>
        <taxon>Thoracicalcarea</taxon>
        <taxon>Balanomorpha</taxon>
        <taxon>Balanoidea</taxon>
        <taxon>Balanidae</taxon>
        <taxon>Amphibalaninae</taxon>
        <taxon>Amphibalanus</taxon>
    </lineage>
</organism>
<dbReference type="Pfam" id="PF00001">
    <property type="entry name" value="7tm_1"/>
    <property type="match status" value="1"/>
</dbReference>
<evidence type="ECO:0000256" key="1">
    <source>
        <dbReference type="ARBA" id="ARBA00004141"/>
    </source>
</evidence>
<keyword evidence="3 10" id="KW-0812">Transmembrane</keyword>
<keyword evidence="6 10" id="KW-0472">Membrane</keyword>
<dbReference type="Proteomes" id="UP000440578">
    <property type="component" value="Unassembled WGS sequence"/>
</dbReference>
<evidence type="ECO:0000256" key="3">
    <source>
        <dbReference type="ARBA" id="ARBA00022692"/>
    </source>
</evidence>
<reference evidence="12 13" key="1">
    <citation type="submission" date="2019-07" db="EMBL/GenBank/DDBJ databases">
        <title>Draft genome assembly of a fouling barnacle, Amphibalanus amphitrite (Darwin, 1854): The first reference genome for Thecostraca.</title>
        <authorList>
            <person name="Kim W."/>
        </authorList>
    </citation>
    <scope>NUCLEOTIDE SEQUENCE [LARGE SCALE GENOMIC DNA]</scope>
    <source>
        <strain evidence="12">SNU_AA5</strain>
        <tissue evidence="12">Soma without cirri and trophi</tissue>
    </source>
</reference>
<evidence type="ECO:0000256" key="7">
    <source>
        <dbReference type="ARBA" id="ARBA00023170"/>
    </source>
</evidence>
<evidence type="ECO:0000256" key="8">
    <source>
        <dbReference type="ARBA" id="ARBA00023224"/>
    </source>
</evidence>
<accession>A0A6A4XC12</accession>
<evidence type="ECO:0000256" key="2">
    <source>
        <dbReference type="ARBA" id="ARBA00010663"/>
    </source>
</evidence>
<keyword evidence="8" id="KW-0807">Transducer</keyword>
<keyword evidence="4 10" id="KW-1133">Transmembrane helix</keyword>
<dbReference type="PRINTS" id="PR00237">
    <property type="entry name" value="GPCRRHODOPSN"/>
</dbReference>
<comment type="subcellular location">
    <subcellularLocation>
        <location evidence="1">Membrane</location>
        <topology evidence="1">Multi-pass membrane protein</topology>
    </subcellularLocation>
</comment>
<evidence type="ECO:0000259" key="11">
    <source>
        <dbReference type="PROSITE" id="PS50262"/>
    </source>
</evidence>
<feature type="transmembrane region" description="Helical" evidence="10">
    <location>
        <begin position="127"/>
        <end position="147"/>
    </location>
</feature>
<dbReference type="EMBL" id="VIIS01000067">
    <property type="protein sequence ID" value="KAF0313860.1"/>
    <property type="molecule type" value="Genomic_DNA"/>
</dbReference>
<dbReference type="Gene3D" id="1.20.1070.10">
    <property type="entry name" value="Rhodopsin 7-helix transmembrane proteins"/>
    <property type="match status" value="1"/>
</dbReference>
<feature type="compositionally biased region" description="Basic and acidic residues" evidence="9">
    <location>
        <begin position="312"/>
        <end position="321"/>
    </location>
</feature>
<dbReference type="PROSITE" id="PS50262">
    <property type="entry name" value="G_PROTEIN_RECEP_F1_2"/>
    <property type="match status" value="1"/>
</dbReference>
<keyword evidence="13" id="KW-1185">Reference proteome</keyword>
<feature type="region of interest" description="Disordered" evidence="9">
    <location>
        <begin position="311"/>
        <end position="330"/>
    </location>
</feature>
<dbReference type="AlphaFoldDB" id="A0A6A4XC12"/>
<dbReference type="SUPFAM" id="SSF81321">
    <property type="entry name" value="Family A G protein-coupled receptor-like"/>
    <property type="match status" value="1"/>
</dbReference>
<evidence type="ECO:0000313" key="12">
    <source>
        <dbReference type="EMBL" id="KAF0313860.1"/>
    </source>
</evidence>
<gene>
    <name evidence="12" type="primary">CapaR_0</name>
    <name evidence="12" type="ORF">FJT64_015606</name>
</gene>
<dbReference type="GO" id="GO:0005886">
    <property type="term" value="C:plasma membrane"/>
    <property type="evidence" value="ECO:0007669"/>
    <property type="project" value="TreeGrafter"/>
</dbReference>
<keyword evidence="5" id="KW-0297">G-protein coupled receptor</keyword>
<dbReference type="GO" id="GO:0008188">
    <property type="term" value="F:neuropeptide receptor activity"/>
    <property type="evidence" value="ECO:0007669"/>
    <property type="project" value="TreeGrafter"/>
</dbReference>
<evidence type="ECO:0000256" key="10">
    <source>
        <dbReference type="SAM" id="Phobius"/>
    </source>
</evidence>
<comment type="similarity">
    <text evidence="2">Belongs to the G-protein coupled receptor 1 family.</text>
</comment>
<evidence type="ECO:0000256" key="6">
    <source>
        <dbReference type="ARBA" id="ARBA00023136"/>
    </source>
</evidence>
<dbReference type="OrthoDB" id="5962705at2759"/>
<dbReference type="PANTHER" id="PTHR24243">
    <property type="entry name" value="G-PROTEIN COUPLED RECEPTOR"/>
    <property type="match status" value="1"/>
</dbReference>
<keyword evidence="7 12" id="KW-0675">Receptor</keyword>